<dbReference type="Pfam" id="PF06271">
    <property type="entry name" value="RDD"/>
    <property type="match status" value="1"/>
</dbReference>
<keyword evidence="4 5" id="KW-0472">Membrane</keyword>
<accession>A0A7X0M886</accession>
<sequence>MAALGLAAWPTWEEWRYRLSPEASQLYSCLGGSEHPGTVDALLSPVRGDLGILVGDVEAFAVPALVVVAAFLGCVGRGDARRTGWRAAACLGVVAVVLPVVAVYGKPESCGVLPILSREWIAGVVNALGWTQVCLLGAAALVVTASGAAREKGTAAGAAEWRRVTALIVDYVILLVVFSFAVQPVLELFGGDQVYLGSGLLNAICLLTSPPDPMVFAVAGLMFVYFWGQHLRWGRTLGKRLLAVRVVAVDGGRPVTAGRLALRTVVFPGLVLVPWAGPVALVAAGLAVLVDPQGRLPHDRVAGTEVAAARSGRYR</sequence>
<keyword evidence="2 5" id="KW-0812">Transmembrane</keyword>
<dbReference type="Proteomes" id="UP000555564">
    <property type="component" value="Unassembled WGS sequence"/>
</dbReference>
<feature type="transmembrane region" description="Helical" evidence="5">
    <location>
        <begin position="194"/>
        <end position="227"/>
    </location>
</feature>
<feature type="transmembrane region" description="Helical" evidence="5">
    <location>
        <begin position="120"/>
        <end position="143"/>
    </location>
</feature>
<evidence type="ECO:0000313" key="8">
    <source>
        <dbReference type="Proteomes" id="UP000555564"/>
    </source>
</evidence>
<name>A0A7X0M886_9ACTN</name>
<comment type="subcellular location">
    <subcellularLocation>
        <location evidence="1">Membrane</location>
        <topology evidence="1">Multi-pass membrane protein</topology>
    </subcellularLocation>
</comment>
<feature type="domain" description="RDD" evidence="6">
    <location>
        <begin position="161"/>
        <end position="303"/>
    </location>
</feature>
<reference evidence="7 8" key="1">
    <citation type="submission" date="2020-08" db="EMBL/GenBank/DDBJ databases">
        <title>Sequencing the genomes of 1000 actinobacteria strains.</title>
        <authorList>
            <person name="Klenk H.-P."/>
        </authorList>
    </citation>
    <scope>NUCLEOTIDE SEQUENCE [LARGE SCALE GENOMIC DNA]</scope>
    <source>
        <strain evidence="7 8">DSM 44936</strain>
    </source>
</reference>
<keyword evidence="3 5" id="KW-1133">Transmembrane helix</keyword>
<proteinExistence type="predicted"/>
<keyword evidence="8" id="KW-1185">Reference proteome</keyword>
<gene>
    <name evidence="7" type="ORF">BJ992_004786</name>
</gene>
<dbReference type="RefSeq" id="WP_184984605.1">
    <property type="nucleotide sequence ID" value="NZ_BAAALO010000003.1"/>
</dbReference>
<evidence type="ECO:0000256" key="1">
    <source>
        <dbReference type="ARBA" id="ARBA00004141"/>
    </source>
</evidence>
<evidence type="ECO:0000256" key="3">
    <source>
        <dbReference type="ARBA" id="ARBA00022989"/>
    </source>
</evidence>
<evidence type="ECO:0000259" key="6">
    <source>
        <dbReference type="Pfam" id="PF06271"/>
    </source>
</evidence>
<organism evidence="7 8">
    <name type="scientific">Sphaerisporangium rubeum</name>
    <dbReference type="NCBI Taxonomy" id="321317"/>
    <lineage>
        <taxon>Bacteria</taxon>
        <taxon>Bacillati</taxon>
        <taxon>Actinomycetota</taxon>
        <taxon>Actinomycetes</taxon>
        <taxon>Streptosporangiales</taxon>
        <taxon>Streptosporangiaceae</taxon>
        <taxon>Sphaerisporangium</taxon>
    </lineage>
</organism>
<evidence type="ECO:0000256" key="5">
    <source>
        <dbReference type="SAM" id="Phobius"/>
    </source>
</evidence>
<protein>
    <submittedName>
        <fullName evidence="7">Putative RDD family membrane protein YckC</fullName>
    </submittedName>
</protein>
<evidence type="ECO:0000256" key="2">
    <source>
        <dbReference type="ARBA" id="ARBA00022692"/>
    </source>
</evidence>
<feature type="transmembrane region" description="Helical" evidence="5">
    <location>
        <begin position="265"/>
        <end position="290"/>
    </location>
</feature>
<evidence type="ECO:0000256" key="4">
    <source>
        <dbReference type="ARBA" id="ARBA00023136"/>
    </source>
</evidence>
<feature type="transmembrane region" description="Helical" evidence="5">
    <location>
        <begin position="164"/>
        <end position="182"/>
    </location>
</feature>
<feature type="transmembrane region" description="Helical" evidence="5">
    <location>
        <begin position="87"/>
        <end position="105"/>
    </location>
</feature>
<comment type="caution">
    <text evidence="7">The sequence shown here is derived from an EMBL/GenBank/DDBJ whole genome shotgun (WGS) entry which is preliminary data.</text>
</comment>
<dbReference type="GO" id="GO:0016020">
    <property type="term" value="C:membrane"/>
    <property type="evidence" value="ECO:0007669"/>
    <property type="project" value="UniProtKB-SubCell"/>
</dbReference>
<dbReference type="AlphaFoldDB" id="A0A7X0M886"/>
<feature type="transmembrane region" description="Helical" evidence="5">
    <location>
        <begin position="50"/>
        <end position="75"/>
    </location>
</feature>
<evidence type="ECO:0000313" key="7">
    <source>
        <dbReference type="EMBL" id="MBB6475355.1"/>
    </source>
</evidence>
<dbReference type="InterPro" id="IPR010432">
    <property type="entry name" value="RDD"/>
</dbReference>
<dbReference type="EMBL" id="JACHIU010000001">
    <property type="protein sequence ID" value="MBB6475355.1"/>
    <property type="molecule type" value="Genomic_DNA"/>
</dbReference>